<reference evidence="1 2" key="1">
    <citation type="submission" date="2020-08" db="EMBL/GenBank/DDBJ databases">
        <title>Genomic Encyclopedia of Type Strains, Phase IV (KMG-IV): sequencing the most valuable type-strain genomes for metagenomic binning, comparative biology and taxonomic classification.</title>
        <authorList>
            <person name="Goeker M."/>
        </authorList>
    </citation>
    <scope>NUCLEOTIDE SEQUENCE [LARGE SCALE GENOMIC DNA]</scope>
    <source>
        <strain evidence="1 2">DSM 26723</strain>
    </source>
</reference>
<dbReference type="Proteomes" id="UP000588068">
    <property type="component" value="Unassembled WGS sequence"/>
</dbReference>
<protein>
    <submittedName>
        <fullName evidence="1">Type VI secretion system protein ImpH</fullName>
    </submittedName>
</protein>
<dbReference type="AlphaFoldDB" id="A0A841HFT4"/>
<dbReference type="InterPro" id="IPR010732">
    <property type="entry name" value="T6SS_TssG-like"/>
</dbReference>
<organism evidence="1 2">
    <name type="scientific">Povalibacter uvarum</name>
    <dbReference type="NCBI Taxonomy" id="732238"/>
    <lineage>
        <taxon>Bacteria</taxon>
        <taxon>Pseudomonadati</taxon>
        <taxon>Pseudomonadota</taxon>
        <taxon>Gammaproteobacteria</taxon>
        <taxon>Steroidobacterales</taxon>
        <taxon>Steroidobacteraceae</taxon>
        <taxon>Povalibacter</taxon>
    </lineage>
</organism>
<dbReference type="RefSeq" id="WP_184329734.1">
    <property type="nucleotide sequence ID" value="NZ_JACHHZ010000001.1"/>
</dbReference>
<dbReference type="NCBIfam" id="TIGR03347">
    <property type="entry name" value="VI_chp_1"/>
    <property type="match status" value="1"/>
</dbReference>
<evidence type="ECO:0000313" key="2">
    <source>
        <dbReference type="Proteomes" id="UP000588068"/>
    </source>
</evidence>
<gene>
    <name evidence="1" type="ORF">HNQ60_000817</name>
</gene>
<dbReference type="EMBL" id="JACHHZ010000001">
    <property type="protein sequence ID" value="MBB6091971.1"/>
    <property type="molecule type" value="Genomic_DNA"/>
</dbReference>
<evidence type="ECO:0000313" key="1">
    <source>
        <dbReference type="EMBL" id="MBB6091971.1"/>
    </source>
</evidence>
<accession>A0A841HFT4</accession>
<proteinExistence type="predicted"/>
<dbReference type="Pfam" id="PF06996">
    <property type="entry name" value="T6SS_TssG"/>
    <property type="match status" value="1"/>
</dbReference>
<name>A0A841HFT4_9GAMM</name>
<sequence>MASETGPASNPLSDLSALQERPYAFDFFEAMRRVECAWRDMPRLGTATRPTDEPVRLGQQPSLDFPPSMLASVETTHGNRLKVLGYFFGLYGPNGPLPLHLTEYIHDRITNSRDNTVAAFSDVFHHRMLELFYRAWANVRPTVHFDRPDTDQFATYVASLAGFASPALRNADAWPDRAKLYFAGSLAAGAKTKTGLESLLSEYLNLDVSIEECVGEWLSVVGPEQMRLGDPQTGMLGQSVLGARVWSVQHKIRLVIGPIELGDLLQYLPGSPSLNRLRAAVMNYLGFEYAWDLQFIVRRAHVPGAKLGQFGHLGWTTWMAPEHDGADLDEVIIDVSEQPH</sequence>
<dbReference type="PANTHER" id="PTHR35564">
    <property type="match status" value="1"/>
</dbReference>
<comment type="caution">
    <text evidence="1">The sequence shown here is derived from an EMBL/GenBank/DDBJ whole genome shotgun (WGS) entry which is preliminary data.</text>
</comment>
<dbReference type="PANTHER" id="PTHR35564:SF4">
    <property type="entry name" value="CYTOPLASMIC PROTEIN"/>
    <property type="match status" value="1"/>
</dbReference>
<keyword evidence="2" id="KW-1185">Reference proteome</keyword>